<proteinExistence type="predicted"/>
<comment type="caution">
    <text evidence="3">The sequence shown here is derived from an EMBL/GenBank/DDBJ whole genome shotgun (WGS) entry which is preliminary data.</text>
</comment>
<dbReference type="EMBL" id="JBEQNB010000020">
    <property type="protein sequence ID" value="MES0837801.1"/>
    <property type="molecule type" value="Genomic_DNA"/>
</dbReference>
<feature type="transmembrane region" description="Helical" evidence="2">
    <location>
        <begin position="107"/>
        <end position="129"/>
    </location>
</feature>
<evidence type="ECO:0000256" key="1">
    <source>
        <dbReference type="SAM" id="MobiDB-lite"/>
    </source>
</evidence>
<accession>A0ABV2A468</accession>
<feature type="region of interest" description="Disordered" evidence="1">
    <location>
        <begin position="360"/>
        <end position="444"/>
    </location>
</feature>
<feature type="transmembrane region" description="Helical" evidence="2">
    <location>
        <begin position="222"/>
        <end position="245"/>
    </location>
</feature>
<feature type="transmembrane region" description="Helical" evidence="2">
    <location>
        <begin position="79"/>
        <end position="95"/>
    </location>
</feature>
<evidence type="ECO:0000313" key="4">
    <source>
        <dbReference type="Proteomes" id="UP001432401"/>
    </source>
</evidence>
<keyword evidence="2" id="KW-1133">Transmembrane helix</keyword>
<keyword evidence="4" id="KW-1185">Reference proteome</keyword>
<feature type="non-terminal residue" evidence="3">
    <location>
        <position position="444"/>
    </location>
</feature>
<feature type="transmembrane region" description="Helical" evidence="2">
    <location>
        <begin position="265"/>
        <end position="286"/>
    </location>
</feature>
<feature type="transmembrane region" description="Helical" evidence="2">
    <location>
        <begin position="306"/>
        <end position="329"/>
    </location>
</feature>
<dbReference type="Pfam" id="PF19590">
    <property type="entry name" value="TrbL_3"/>
    <property type="match status" value="1"/>
</dbReference>
<evidence type="ECO:0000256" key="2">
    <source>
        <dbReference type="SAM" id="Phobius"/>
    </source>
</evidence>
<keyword evidence="2" id="KW-0472">Membrane</keyword>
<evidence type="ECO:0000313" key="3">
    <source>
        <dbReference type="EMBL" id="MES0837801.1"/>
    </source>
</evidence>
<feature type="transmembrane region" description="Helical" evidence="2">
    <location>
        <begin position="165"/>
        <end position="185"/>
    </location>
</feature>
<reference evidence="3 4" key="1">
    <citation type="submission" date="2024-06" db="EMBL/GenBank/DDBJ databases">
        <authorList>
            <person name="Bataeva Y.V."/>
            <person name="Grigorian L.N."/>
            <person name="Solomentsev V.I."/>
        </authorList>
    </citation>
    <scope>NUCLEOTIDE SEQUENCE [LARGE SCALE GENOMIC DNA]</scope>
    <source>
        <strain evidence="4">SCPM-O-B-12605 (RCAM04882)</strain>
    </source>
</reference>
<keyword evidence="2" id="KW-0812">Transmembrane</keyword>
<organism evidence="3 4">
    <name type="scientific">Nocardiopsis tropica</name>
    <dbReference type="NCBI Taxonomy" id="109330"/>
    <lineage>
        <taxon>Bacteria</taxon>
        <taxon>Bacillati</taxon>
        <taxon>Actinomycetota</taxon>
        <taxon>Actinomycetes</taxon>
        <taxon>Streptosporangiales</taxon>
        <taxon>Nocardiopsidaceae</taxon>
        <taxon>Nocardiopsis</taxon>
    </lineage>
</organism>
<dbReference type="Proteomes" id="UP001432401">
    <property type="component" value="Unassembled WGS sequence"/>
</dbReference>
<evidence type="ECO:0008006" key="5">
    <source>
        <dbReference type="Google" id="ProtNLM"/>
    </source>
</evidence>
<name>A0ABV2A468_9ACTN</name>
<sequence length="444" mass="46038">MRPGEPEEHGDAATEETYAEVFDCGALEVSCHITQWFHGLVVGVLDPLLGWVAGKLFATPGPTAGVTAVWEGVSATANALYLLLVLAAGFVLMAHHSVQAQYGAREVLPRLVVGFVASNASLNVVGLAAEASTAVARAVGDDGIDAGAAARHLSSRSTPFLADETSAVVLFLLVLVVLLVLWVIVEIVRVVIVILLMVGGPLMLMFHGLPQTNRVAQMWWRTLAAVCLVPVAQAIAFVALTRVFFEGDTRALFGVVHIVRGEADLFDLFLLLVLVYVQIRIPVWAYRAVWSPPAGRSPAADAARSLASTAVLVAVTAATGGGGALAAAARSTGGRTGALLRAVERRPRAEAGVPALPRRVRTWRFGTPDSGSSPGSASSAPHRPAAAPTSRSAPGPAHAPPRGRGGPADAAAHRRPRNAPAPPPAGPPDGRGGTPRPAPRRPGA</sequence>
<protein>
    <recommendedName>
        <fullName evidence="5">TrbL/VirB6 plasmid conjugal transfer protein</fullName>
    </recommendedName>
</protein>
<gene>
    <name evidence="3" type="ORF">ABUK86_28790</name>
</gene>
<feature type="transmembrane region" description="Helical" evidence="2">
    <location>
        <begin position="190"/>
        <end position="210"/>
    </location>
</feature>
<feature type="compositionally biased region" description="Low complexity" evidence="1">
    <location>
        <begin position="366"/>
        <end position="410"/>
    </location>
</feature>
<dbReference type="InterPro" id="IPR045782">
    <property type="entry name" value="TrbL_3"/>
</dbReference>